<dbReference type="SMART" id="SM01294">
    <property type="entry name" value="PKS_PP_betabranch"/>
    <property type="match status" value="1"/>
</dbReference>
<dbReference type="Proteomes" id="UP001614394">
    <property type="component" value="Unassembled WGS sequence"/>
</dbReference>
<evidence type="ECO:0000256" key="1">
    <source>
        <dbReference type="ARBA" id="ARBA00022450"/>
    </source>
</evidence>
<reference evidence="4 5" key="1">
    <citation type="submission" date="2024-10" db="EMBL/GenBank/DDBJ databases">
        <title>The Natural Products Discovery Center: Release of the First 8490 Sequenced Strains for Exploring Actinobacteria Biosynthetic Diversity.</title>
        <authorList>
            <person name="Kalkreuter E."/>
            <person name="Kautsar S.A."/>
            <person name="Yang D."/>
            <person name="Bader C.D."/>
            <person name="Teijaro C.N."/>
            <person name="Fluegel L."/>
            <person name="Davis C.M."/>
            <person name="Simpson J.R."/>
            <person name="Lauterbach L."/>
            <person name="Steele A.D."/>
            <person name="Gui C."/>
            <person name="Meng S."/>
            <person name="Li G."/>
            <person name="Viehrig K."/>
            <person name="Ye F."/>
            <person name="Su P."/>
            <person name="Kiefer A.F."/>
            <person name="Nichols A."/>
            <person name="Cepeda A.J."/>
            <person name="Yan W."/>
            <person name="Fan B."/>
            <person name="Jiang Y."/>
            <person name="Adhikari A."/>
            <person name="Zheng C.-J."/>
            <person name="Schuster L."/>
            <person name="Cowan T.M."/>
            <person name="Smanski M.J."/>
            <person name="Chevrette M.G."/>
            <person name="De Carvalho L.P.S."/>
            <person name="Shen B."/>
        </authorList>
    </citation>
    <scope>NUCLEOTIDE SEQUENCE [LARGE SCALE GENOMIC DNA]</scope>
    <source>
        <strain evidence="4 5">NPDC053399</strain>
    </source>
</reference>
<gene>
    <name evidence="4" type="ORF">ACIGXA_02120</name>
</gene>
<keyword evidence="1" id="KW-0596">Phosphopantetheine</keyword>
<dbReference type="PROSITE" id="PS50075">
    <property type="entry name" value="CARRIER"/>
    <property type="match status" value="1"/>
</dbReference>
<dbReference type="RefSeq" id="WP_250989702.1">
    <property type="nucleotide sequence ID" value="NZ_JBITYG010000001.1"/>
</dbReference>
<keyword evidence="5" id="KW-1185">Reference proteome</keyword>
<evidence type="ECO:0000259" key="3">
    <source>
        <dbReference type="PROSITE" id="PS50075"/>
    </source>
</evidence>
<dbReference type="EMBL" id="JBITYG010000001">
    <property type="protein sequence ID" value="MFI9099292.1"/>
    <property type="molecule type" value="Genomic_DNA"/>
</dbReference>
<dbReference type="InterPro" id="IPR009081">
    <property type="entry name" value="PP-bd_ACP"/>
</dbReference>
<keyword evidence="2" id="KW-0597">Phosphoprotein</keyword>
<comment type="caution">
    <text evidence="4">The sequence shown here is derived from an EMBL/GenBank/DDBJ whole genome shotgun (WGS) entry which is preliminary data.</text>
</comment>
<evidence type="ECO:0000256" key="2">
    <source>
        <dbReference type="ARBA" id="ARBA00022553"/>
    </source>
</evidence>
<proteinExistence type="predicted"/>
<feature type="domain" description="Carrier" evidence="3">
    <location>
        <begin position="12"/>
        <end position="89"/>
    </location>
</feature>
<dbReference type="SUPFAM" id="SSF47336">
    <property type="entry name" value="ACP-like"/>
    <property type="match status" value="1"/>
</dbReference>
<dbReference type="InterPro" id="IPR020806">
    <property type="entry name" value="PKS_PP-bd"/>
</dbReference>
<dbReference type="Pfam" id="PF00550">
    <property type="entry name" value="PP-binding"/>
    <property type="match status" value="1"/>
</dbReference>
<dbReference type="InterPro" id="IPR036736">
    <property type="entry name" value="ACP-like_sf"/>
</dbReference>
<accession>A0ABW8BYQ6</accession>
<dbReference type="SMART" id="SM00823">
    <property type="entry name" value="PKS_PP"/>
    <property type="match status" value="1"/>
</dbReference>
<name>A0ABW8BYQ6_9ACTN</name>
<evidence type="ECO:0000313" key="4">
    <source>
        <dbReference type="EMBL" id="MFI9099292.1"/>
    </source>
</evidence>
<sequence length="97" mass="10734">MTAPTTRHSAVLADNLHRGWLLDRLALYLNRPADSIDPTVPLAEFGMDSVAALSLCGDLEDQFGLYVEPTLLWDHPTVQSLVGYMAVEIPRVAEDNR</sequence>
<protein>
    <submittedName>
        <fullName evidence="4">Acyl carrier protein</fullName>
    </submittedName>
</protein>
<dbReference type="Gene3D" id="1.10.1200.10">
    <property type="entry name" value="ACP-like"/>
    <property type="match status" value="1"/>
</dbReference>
<evidence type="ECO:0000313" key="5">
    <source>
        <dbReference type="Proteomes" id="UP001614394"/>
    </source>
</evidence>
<organism evidence="4 5">
    <name type="scientific">Streptomyces fildesensis</name>
    <dbReference type="NCBI Taxonomy" id="375757"/>
    <lineage>
        <taxon>Bacteria</taxon>
        <taxon>Bacillati</taxon>
        <taxon>Actinomycetota</taxon>
        <taxon>Actinomycetes</taxon>
        <taxon>Kitasatosporales</taxon>
        <taxon>Streptomycetaceae</taxon>
        <taxon>Streptomyces</taxon>
    </lineage>
</organism>